<organism evidence="1 2">
    <name type="scientific">Candidatus Uhrbacteria bacterium GW2011_GWA2_52_8d</name>
    <dbReference type="NCBI Taxonomy" id="1618979"/>
    <lineage>
        <taxon>Bacteria</taxon>
        <taxon>Candidatus Uhriibacteriota</taxon>
    </lineage>
</organism>
<sequence length="75" mass="8653">MRQFLYILSLIILPLENGCGNDQPQAAPLNTWGCTMREVEDDIYAVEFDCPPGVWEKSMAMHRFFHPPEPFIVEP</sequence>
<proteinExistence type="predicted"/>
<evidence type="ECO:0000313" key="1">
    <source>
        <dbReference type="EMBL" id="KKW32744.1"/>
    </source>
</evidence>
<dbReference type="Proteomes" id="UP000034054">
    <property type="component" value="Unassembled WGS sequence"/>
</dbReference>
<accession>A0A0G2AJI1</accession>
<dbReference type="EMBL" id="LCRH01000018">
    <property type="protein sequence ID" value="KKW32744.1"/>
    <property type="molecule type" value="Genomic_DNA"/>
</dbReference>
<protein>
    <submittedName>
        <fullName evidence="1">Uncharacterized protein</fullName>
    </submittedName>
</protein>
<comment type="caution">
    <text evidence="1">The sequence shown here is derived from an EMBL/GenBank/DDBJ whole genome shotgun (WGS) entry which is preliminary data.</text>
</comment>
<gene>
    <name evidence="1" type="ORF">UY76_C0018G0007</name>
</gene>
<name>A0A0G2AJI1_9BACT</name>
<dbReference type="AlphaFoldDB" id="A0A0G2AJI1"/>
<reference evidence="1 2" key="1">
    <citation type="journal article" date="2015" name="Nature">
        <title>rRNA introns, odd ribosomes, and small enigmatic genomes across a large radiation of phyla.</title>
        <authorList>
            <person name="Brown C.T."/>
            <person name="Hug L.A."/>
            <person name="Thomas B.C."/>
            <person name="Sharon I."/>
            <person name="Castelle C.J."/>
            <person name="Singh A."/>
            <person name="Wilkins M.J."/>
            <person name="Williams K.H."/>
            <person name="Banfield J.F."/>
        </authorList>
    </citation>
    <scope>NUCLEOTIDE SEQUENCE [LARGE SCALE GENOMIC DNA]</scope>
</reference>
<evidence type="ECO:0000313" key="2">
    <source>
        <dbReference type="Proteomes" id="UP000034054"/>
    </source>
</evidence>